<reference evidence="4" key="1">
    <citation type="submission" date="2021-01" db="EMBL/GenBank/DDBJ databases">
        <authorList>
            <person name="Corre E."/>
            <person name="Pelletier E."/>
            <person name="Niang G."/>
            <person name="Scheremetjew M."/>
            <person name="Finn R."/>
            <person name="Kale V."/>
            <person name="Holt S."/>
            <person name="Cochrane G."/>
            <person name="Meng A."/>
            <person name="Brown T."/>
            <person name="Cohen L."/>
        </authorList>
    </citation>
    <scope>NUCLEOTIDE SEQUENCE</scope>
    <source>
        <strain evidence="4">CCCM811</strain>
    </source>
</reference>
<dbReference type="Gene3D" id="1.10.238.10">
    <property type="entry name" value="EF-hand"/>
    <property type="match status" value="1"/>
</dbReference>
<dbReference type="GO" id="GO:0005509">
    <property type="term" value="F:calcium ion binding"/>
    <property type="evidence" value="ECO:0007669"/>
    <property type="project" value="InterPro"/>
</dbReference>
<feature type="region of interest" description="Disordered" evidence="2">
    <location>
        <begin position="1"/>
        <end position="37"/>
    </location>
</feature>
<feature type="region of interest" description="Disordered" evidence="2">
    <location>
        <begin position="600"/>
        <end position="631"/>
    </location>
</feature>
<protein>
    <recommendedName>
        <fullName evidence="3">EF-hand domain-containing protein</fullName>
    </recommendedName>
</protein>
<dbReference type="InterPro" id="IPR018247">
    <property type="entry name" value="EF_Hand_1_Ca_BS"/>
</dbReference>
<proteinExistence type="predicted"/>
<evidence type="ECO:0000313" key="4">
    <source>
        <dbReference type="EMBL" id="CAE0664362.1"/>
    </source>
</evidence>
<dbReference type="PROSITE" id="PS50222">
    <property type="entry name" value="EF_HAND_2"/>
    <property type="match status" value="2"/>
</dbReference>
<dbReference type="EMBL" id="HBIV01022170">
    <property type="protein sequence ID" value="CAE0664362.1"/>
    <property type="molecule type" value="Transcribed_RNA"/>
</dbReference>
<dbReference type="InterPro" id="IPR011992">
    <property type="entry name" value="EF-hand-dom_pair"/>
</dbReference>
<dbReference type="InterPro" id="IPR002048">
    <property type="entry name" value="EF_hand_dom"/>
</dbReference>
<accession>A0A7S3YWS2</accession>
<gene>
    <name evidence="4" type="ORF">LGLO00237_LOCUS15965</name>
</gene>
<sequence>MTDTPQKPTPEYPISSSSRPEVEPNGPLLERESPESTGDWKIIPAASEIDEDLKAGKLITHRVYDVASAISTVKARAKNASSLMRFGIETFDFFADPLLLPIVRKLDENVVGAVDPMISYAYKSALLTGKALYDTVDTNKDGKISLREAASAPVNIFQSLVVESEWFDKVDDILNPDNTSASKMVELFNKKAKEVFEHLVELAKDAKSTIDMYTSKEFVDSLKEKMGDEWDENLRAPAEEFYSIAKTKYKSIDKNGDGYVSTEEALAALKPVWEEKVVKAFKNRIRPAIKVYKSILREYKTYRKMAEQKGLKMTADEFVARTKARLSVIYDERLAPHIKEVYEGASKILAEDLERIVQALDLDDDGVLTLNDILAVADRLVETLVEIPYQKALRHTLNAADYVLPTDEKVVEEKVDAERNAEDLSLSLVTKTISKRLVRNASTGLSDLKVRAEKLIGPNLIKYAEDLIRDVHDKQLAPAITSLEERVKVFKEFMTERMKPVQSAALEVMESPRAQELKKRFALAIERARSMAMEGCDYMLNRDLFKLPVDIAAFFAMTVGIKKRDPDFDLVEEHVSGLLDAILNVVKIVNWKEEKELGAMNRNEEFLQAPDQGEEATKEAKEKEGEDKQSG</sequence>
<feature type="domain" description="EF-hand" evidence="3">
    <location>
        <begin position="348"/>
        <end position="383"/>
    </location>
</feature>
<feature type="compositionally biased region" description="Basic and acidic residues" evidence="2">
    <location>
        <begin position="615"/>
        <end position="631"/>
    </location>
</feature>
<evidence type="ECO:0000259" key="3">
    <source>
        <dbReference type="PROSITE" id="PS50222"/>
    </source>
</evidence>
<evidence type="ECO:0000256" key="2">
    <source>
        <dbReference type="SAM" id="MobiDB-lite"/>
    </source>
</evidence>
<name>A0A7S3YWS2_9EUKA</name>
<keyword evidence="1" id="KW-0106">Calcium</keyword>
<evidence type="ECO:0000256" key="1">
    <source>
        <dbReference type="ARBA" id="ARBA00022837"/>
    </source>
</evidence>
<organism evidence="4">
    <name type="scientific">Lotharella globosa</name>
    <dbReference type="NCBI Taxonomy" id="91324"/>
    <lineage>
        <taxon>Eukaryota</taxon>
        <taxon>Sar</taxon>
        <taxon>Rhizaria</taxon>
        <taxon>Cercozoa</taxon>
        <taxon>Chlorarachniophyceae</taxon>
        <taxon>Lotharella</taxon>
    </lineage>
</organism>
<dbReference type="PROSITE" id="PS00018">
    <property type="entry name" value="EF_HAND_1"/>
    <property type="match status" value="1"/>
</dbReference>
<dbReference type="AlphaFoldDB" id="A0A7S3YWS2"/>
<dbReference type="Pfam" id="PF13202">
    <property type="entry name" value="EF-hand_5"/>
    <property type="match status" value="2"/>
</dbReference>
<dbReference type="SUPFAM" id="SSF47473">
    <property type="entry name" value="EF-hand"/>
    <property type="match status" value="1"/>
</dbReference>
<feature type="domain" description="EF-hand" evidence="3">
    <location>
        <begin position="240"/>
        <end position="275"/>
    </location>
</feature>